<gene>
    <name evidence="2" type="ORF">C8F04DRAFT_1182511</name>
</gene>
<keyword evidence="3" id="KW-1185">Reference proteome</keyword>
<protein>
    <submittedName>
        <fullName evidence="2">Uncharacterized protein</fullName>
    </submittedName>
</protein>
<feature type="region of interest" description="Disordered" evidence="1">
    <location>
        <begin position="125"/>
        <end position="147"/>
    </location>
</feature>
<organism evidence="2 3">
    <name type="scientific">Mycena alexandri</name>
    <dbReference type="NCBI Taxonomy" id="1745969"/>
    <lineage>
        <taxon>Eukaryota</taxon>
        <taxon>Fungi</taxon>
        <taxon>Dikarya</taxon>
        <taxon>Basidiomycota</taxon>
        <taxon>Agaricomycotina</taxon>
        <taxon>Agaricomycetes</taxon>
        <taxon>Agaricomycetidae</taxon>
        <taxon>Agaricales</taxon>
        <taxon>Marasmiineae</taxon>
        <taxon>Mycenaceae</taxon>
        <taxon>Mycena</taxon>
    </lineage>
</organism>
<comment type="caution">
    <text evidence="2">The sequence shown here is derived from an EMBL/GenBank/DDBJ whole genome shotgun (WGS) entry which is preliminary data.</text>
</comment>
<proteinExistence type="predicted"/>
<evidence type="ECO:0000313" key="2">
    <source>
        <dbReference type="EMBL" id="KAJ7035353.1"/>
    </source>
</evidence>
<evidence type="ECO:0000313" key="3">
    <source>
        <dbReference type="Proteomes" id="UP001218188"/>
    </source>
</evidence>
<sequence>MTSADPFAPCVCSQWANEYPDKLLWSLSFQILEKGFQDVHEICALRHALQFTGVLRGNASPRSRSMVYKQEAGSPTTPARCEGPKVVHDLHVGMWAARSARGLVGGARSLWGSVEVVRSVRGGRGLVAQGDPHRDSKTFRGQGSRGGKIRPRLRLTGCRLPVGTCGIGKSVGEQDRGIRHWHANIWCQENGGRANGRGIHSMEQEPILRGIRTLRKFIGQFLKENAEGDTLCNESGRLEWEGFNCLVKRVRIERVESTRLSHGWKRKEELLETLEAEIRSVFGLVKQ</sequence>
<reference evidence="2" key="1">
    <citation type="submission" date="2023-03" db="EMBL/GenBank/DDBJ databases">
        <title>Massive genome expansion in bonnet fungi (Mycena s.s.) driven by repeated elements and novel gene families across ecological guilds.</title>
        <authorList>
            <consortium name="Lawrence Berkeley National Laboratory"/>
            <person name="Harder C.B."/>
            <person name="Miyauchi S."/>
            <person name="Viragh M."/>
            <person name="Kuo A."/>
            <person name="Thoen E."/>
            <person name="Andreopoulos B."/>
            <person name="Lu D."/>
            <person name="Skrede I."/>
            <person name="Drula E."/>
            <person name="Henrissat B."/>
            <person name="Morin E."/>
            <person name="Kohler A."/>
            <person name="Barry K."/>
            <person name="LaButti K."/>
            <person name="Morin E."/>
            <person name="Salamov A."/>
            <person name="Lipzen A."/>
            <person name="Mereny Z."/>
            <person name="Hegedus B."/>
            <person name="Baldrian P."/>
            <person name="Stursova M."/>
            <person name="Weitz H."/>
            <person name="Taylor A."/>
            <person name="Grigoriev I.V."/>
            <person name="Nagy L.G."/>
            <person name="Martin F."/>
            <person name="Kauserud H."/>
        </authorList>
    </citation>
    <scope>NUCLEOTIDE SEQUENCE</scope>
    <source>
        <strain evidence="2">CBHHK200</strain>
    </source>
</reference>
<dbReference type="EMBL" id="JARJCM010000051">
    <property type="protein sequence ID" value="KAJ7035353.1"/>
    <property type="molecule type" value="Genomic_DNA"/>
</dbReference>
<dbReference type="Proteomes" id="UP001218188">
    <property type="component" value="Unassembled WGS sequence"/>
</dbReference>
<evidence type="ECO:0000256" key="1">
    <source>
        <dbReference type="SAM" id="MobiDB-lite"/>
    </source>
</evidence>
<accession>A0AAD6SWZ5</accession>
<name>A0AAD6SWZ5_9AGAR</name>
<dbReference type="AlphaFoldDB" id="A0AAD6SWZ5"/>